<accession>A0A2M7U1P6</accession>
<dbReference type="Pfam" id="PF01541">
    <property type="entry name" value="GIY-YIG"/>
    <property type="match status" value="1"/>
</dbReference>
<proteinExistence type="predicted"/>
<comment type="caution">
    <text evidence="2">The sequence shown here is derived from an EMBL/GenBank/DDBJ whole genome shotgun (WGS) entry which is preliminary data.</text>
</comment>
<keyword evidence="2" id="KW-0540">Nuclease</keyword>
<dbReference type="SUPFAM" id="SSF82771">
    <property type="entry name" value="GIY-YIG endonuclease"/>
    <property type="match status" value="1"/>
</dbReference>
<feature type="domain" description="GIY-YIG" evidence="1">
    <location>
        <begin position="3"/>
        <end position="83"/>
    </location>
</feature>
<dbReference type="EMBL" id="PFOB01000006">
    <property type="protein sequence ID" value="PIZ63983.1"/>
    <property type="molecule type" value="Genomic_DNA"/>
</dbReference>
<evidence type="ECO:0000259" key="1">
    <source>
        <dbReference type="PROSITE" id="PS50164"/>
    </source>
</evidence>
<evidence type="ECO:0000313" key="2">
    <source>
        <dbReference type="EMBL" id="PIZ63983.1"/>
    </source>
</evidence>
<dbReference type="AlphaFoldDB" id="A0A2M7U1P6"/>
<dbReference type="PROSITE" id="PS50164">
    <property type="entry name" value="GIY_YIG"/>
    <property type="match status" value="1"/>
</dbReference>
<dbReference type="InterPro" id="IPR000305">
    <property type="entry name" value="GIY-YIG_endonuc"/>
</dbReference>
<dbReference type="InterPro" id="IPR035901">
    <property type="entry name" value="GIY-YIG_endonuc_sf"/>
</dbReference>
<protein>
    <submittedName>
        <fullName evidence="2">Endonuclease</fullName>
    </submittedName>
</protein>
<keyword evidence="2" id="KW-0378">Hydrolase</keyword>
<evidence type="ECO:0000313" key="3">
    <source>
        <dbReference type="Proteomes" id="UP000228503"/>
    </source>
</evidence>
<keyword evidence="2" id="KW-0255">Endonuclease</keyword>
<dbReference type="Gene3D" id="3.40.1440.10">
    <property type="entry name" value="GIY-YIG endonuclease"/>
    <property type="match status" value="1"/>
</dbReference>
<organism evidence="2 3">
    <name type="scientific">Candidatus Roizmanbacteria bacterium CG_4_10_14_0_2_um_filter_39_13</name>
    <dbReference type="NCBI Taxonomy" id="1974825"/>
    <lineage>
        <taxon>Bacteria</taxon>
        <taxon>Candidatus Roizmaniibacteriota</taxon>
    </lineage>
</organism>
<name>A0A2M7U1P6_9BACT</name>
<dbReference type="Proteomes" id="UP000228503">
    <property type="component" value="Unassembled WGS sequence"/>
</dbReference>
<reference evidence="3" key="1">
    <citation type="submission" date="2017-09" db="EMBL/GenBank/DDBJ databases">
        <title>Depth-based differentiation of microbial function through sediment-hosted aquifers and enrichment of novel symbionts in the deep terrestrial subsurface.</title>
        <authorList>
            <person name="Probst A.J."/>
            <person name="Ladd B."/>
            <person name="Jarett J.K."/>
            <person name="Geller-Mcgrath D.E."/>
            <person name="Sieber C.M.K."/>
            <person name="Emerson J.B."/>
            <person name="Anantharaman K."/>
            <person name="Thomas B.C."/>
            <person name="Malmstrom R."/>
            <person name="Stieglmeier M."/>
            <person name="Klingl A."/>
            <person name="Woyke T."/>
            <person name="Ryan C.M."/>
            <person name="Banfield J.F."/>
        </authorList>
    </citation>
    <scope>NUCLEOTIDE SEQUENCE [LARGE SCALE GENOMIC DNA]</scope>
</reference>
<sequence length="105" mass="12404">MTVINTVYVLFNTNRNKIYIGRTMNLEKRIKRHNNLLPTKKTSYTSKNSGHWIVAYEERTNNPQVATLRERWMKSGIGREYIKKNLAIWLSKRRGALKAVNKDRP</sequence>
<dbReference type="GO" id="GO:0004519">
    <property type="term" value="F:endonuclease activity"/>
    <property type="evidence" value="ECO:0007669"/>
    <property type="project" value="UniProtKB-KW"/>
</dbReference>
<dbReference type="SMART" id="SM00465">
    <property type="entry name" value="GIYc"/>
    <property type="match status" value="1"/>
</dbReference>
<gene>
    <name evidence="2" type="ORF">COY16_00480</name>
</gene>